<reference evidence="1" key="2">
    <citation type="submission" date="2020-09" db="EMBL/GenBank/DDBJ databases">
        <authorList>
            <person name="Sun Q."/>
            <person name="Zhou Y."/>
        </authorList>
    </citation>
    <scope>NUCLEOTIDE SEQUENCE</scope>
    <source>
        <strain evidence="1">CGMCC 1.15322</strain>
    </source>
</reference>
<dbReference type="EMBL" id="BMIG01000011">
    <property type="protein sequence ID" value="GGB05729.1"/>
    <property type="molecule type" value="Genomic_DNA"/>
</dbReference>
<evidence type="ECO:0000313" key="1">
    <source>
        <dbReference type="EMBL" id="GGB05729.1"/>
    </source>
</evidence>
<protein>
    <submittedName>
        <fullName evidence="1">Uncharacterized protein</fullName>
    </submittedName>
</protein>
<name>A0A916SL23_9BURK</name>
<keyword evidence="2" id="KW-1185">Reference proteome</keyword>
<accession>A0A916SL23</accession>
<sequence length="83" mass="9344">MTLPSRQSKDPVGIQYSLCGDYVKKRPKGTTIATQTPWRELQKLAAENGVGHPGDVTPELMRKFVDEMAVRVCWSSYFAQADR</sequence>
<comment type="caution">
    <text evidence="1">The sequence shown here is derived from an EMBL/GenBank/DDBJ whole genome shotgun (WGS) entry which is preliminary data.</text>
</comment>
<dbReference type="AlphaFoldDB" id="A0A916SL23"/>
<dbReference type="Proteomes" id="UP000620596">
    <property type="component" value="Unassembled WGS sequence"/>
</dbReference>
<reference evidence="1" key="1">
    <citation type="journal article" date="2014" name="Int. J. Syst. Evol. Microbiol.">
        <title>Complete genome sequence of Corynebacterium casei LMG S-19264T (=DSM 44701T), isolated from a smear-ripened cheese.</title>
        <authorList>
            <consortium name="US DOE Joint Genome Institute (JGI-PGF)"/>
            <person name="Walter F."/>
            <person name="Albersmeier A."/>
            <person name="Kalinowski J."/>
            <person name="Ruckert C."/>
        </authorList>
    </citation>
    <scope>NUCLEOTIDE SEQUENCE</scope>
    <source>
        <strain evidence="1">CGMCC 1.15322</strain>
    </source>
</reference>
<evidence type="ECO:0000313" key="2">
    <source>
        <dbReference type="Proteomes" id="UP000620596"/>
    </source>
</evidence>
<organism evidence="1 2">
    <name type="scientific">Polaromonas eurypsychrophila</name>
    <dbReference type="NCBI Taxonomy" id="1614635"/>
    <lineage>
        <taxon>Bacteria</taxon>
        <taxon>Pseudomonadati</taxon>
        <taxon>Pseudomonadota</taxon>
        <taxon>Betaproteobacteria</taxon>
        <taxon>Burkholderiales</taxon>
        <taxon>Comamonadaceae</taxon>
        <taxon>Polaromonas</taxon>
    </lineage>
</organism>
<proteinExistence type="predicted"/>
<gene>
    <name evidence="1" type="ORF">GCM10011496_28300</name>
</gene>